<gene>
    <name evidence="2" type="ORF">SLS62_000312</name>
</gene>
<dbReference type="AlphaFoldDB" id="A0AAN9VB61"/>
<organism evidence="2 3">
    <name type="scientific">Diatrype stigma</name>
    <dbReference type="NCBI Taxonomy" id="117547"/>
    <lineage>
        <taxon>Eukaryota</taxon>
        <taxon>Fungi</taxon>
        <taxon>Dikarya</taxon>
        <taxon>Ascomycota</taxon>
        <taxon>Pezizomycotina</taxon>
        <taxon>Sordariomycetes</taxon>
        <taxon>Xylariomycetidae</taxon>
        <taxon>Xylariales</taxon>
        <taxon>Diatrypaceae</taxon>
        <taxon>Diatrype</taxon>
    </lineage>
</organism>
<dbReference type="EMBL" id="JAKJXP020000001">
    <property type="protein sequence ID" value="KAK7757934.1"/>
    <property type="molecule type" value="Genomic_DNA"/>
</dbReference>
<evidence type="ECO:0000313" key="2">
    <source>
        <dbReference type="EMBL" id="KAK7757934.1"/>
    </source>
</evidence>
<sequence>MDYTQVPYPRLPMQVGDVDQRLYFLEPAVPSHDQVGQPKPFPAHQTPSGHYPASFGKGARLYETDDTEAAPGSRIFFARRSQDQGTIHHGIQRGNSEVYELAKFNKLLHPGDDGKNTNLYQAPGDWKDMPEDLKNQLKLKTWPLSFEVPTLAPFTQSRFGFSKTQAKQSTALGAVAKTPEIFNMIVSHLIGSWEDMSNLSRTCQLLFKGIGIAVTHCDLKSANFLDIDKSEQELRWLVINGQRTREQANVEVCPFLLVSPIRREFNESKLSSRNRINEHGYIDTREMLFEEPRITDTFMQNLKLYRAILHRPDQFRHLLLQRVPFTNISAVKAIIRSLPNLKTLGVHNCDLMTFGDTSMLLKAVRDANLYRFKKDNKTRLDVDFYPRYFQGPILGSLGCFGVIPHDEGKLDIPRAVVAGLLHLIPLAVSANIDILTPGKAFRRFLDKLPFPIDTLPYILDAILNLVDYRKGRHGDLATLMPEQKHDMEMTLWIDIIVATNGGPIREKVLKAALVSRLDDKRIILYRCKDCEEDIPKWFYTDTCADRRHEFRVCHGCQMVAYLAQHHYNMHVRKREIADRLWDYGQIADVRTLMGAPLIANNDQTLAATMHNLVAPGSRQLNHRLRLAKAWVRHLQNHYYQDQARIVELEKRIADMKALAGTLTGNDPELWDAEDEIKAAKKELVLVRIRVGRGQWDPRAGSGLAVSWQRLIDEYRGKIAVATGQLVNSGPYSLMNKDSFARDCTGW</sequence>
<comment type="caution">
    <text evidence="2">The sequence shown here is derived from an EMBL/GenBank/DDBJ whole genome shotgun (WGS) entry which is preliminary data.</text>
</comment>
<evidence type="ECO:0000313" key="3">
    <source>
        <dbReference type="Proteomes" id="UP001320420"/>
    </source>
</evidence>
<dbReference type="Proteomes" id="UP001320420">
    <property type="component" value="Unassembled WGS sequence"/>
</dbReference>
<proteinExistence type="predicted"/>
<evidence type="ECO:0000256" key="1">
    <source>
        <dbReference type="SAM" id="MobiDB-lite"/>
    </source>
</evidence>
<accession>A0AAN9VB61</accession>
<feature type="region of interest" description="Disordered" evidence="1">
    <location>
        <begin position="33"/>
        <end position="57"/>
    </location>
</feature>
<reference evidence="2 3" key="1">
    <citation type="submission" date="2024-02" db="EMBL/GenBank/DDBJ databases">
        <title>De novo assembly and annotation of 12 fungi associated with fruit tree decline syndrome in Ontario, Canada.</title>
        <authorList>
            <person name="Sulman M."/>
            <person name="Ellouze W."/>
            <person name="Ilyukhin E."/>
        </authorList>
    </citation>
    <scope>NUCLEOTIDE SEQUENCE [LARGE SCALE GENOMIC DNA]</scope>
    <source>
        <strain evidence="2 3">M11/M66-122</strain>
    </source>
</reference>
<protein>
    <submittedName>
        <fullName evidence="2">Uncharacterized protein</fullName>
    </submittedName>
</protein>
<name>A0AAN9VB61_9PEZI</name>
<keyword evidence="3" id="KW-1185">Reference proteome</keyword>